<dbReference type="Proteomes" id="UP000070544">
    <property type="component" value="Unassembled WGS sequence"/>
</dbReference>
<evidence type="ECO:0000256" key="2">
    <source>
        <dbReference type="ARBA" id="ARBA00022692"/>
    </source>
</evidence>
<comment type="subcellular location">
    <subcellularLocation>
        <location evidence="6">Membrane</location>
        <topology evidence="6">Single-pass membrane protein</topology>
    </subcellularLocation>
    <subcellularLocation>
        <location evidence="6">Endoplasmic reticulum membrane</location>
        <topology evidence="6">Single-pass membrane protein</topology>
    </subcellularLocation>
</comment>
<keyword evidence="4 6" id="KW-1133">Transmembrane helix</keyword>
<dbReference type="Pfam" id="PF06624">
    <property type="entry name" value="RAMP4"/>
    <property type="match status" value="1"/>
</dbReference>
<organism evidence="8 9">
    <name type="scientific">Gonapodya prolifera (strain JEL478)</name>
    <name type="common">Monoblepharis prolifera</name>
    <dbReference type="NCBI Taxonomy" id="1344416"/>
    <lineage>
        <taxon>Eukaryota</taxon>
        <taxon>Fungi</taxon>
        <taxon>Fungi incertae sedis</taxon>
        <taxon>Chytridiomycota</taxon>
        <taxon>Chytridiomycota incertae sedis</taxon>
        <taxon>Monoblepharidomycetes</taxon>
        <taxon>Monoblepharidales</taxon>
        <taxon>Gonapodyaceae</taxon>
        <taxon>Gonapodya</taxon>
    </lineage>
</organism>
<dbReference type="GO" id="GO:0005789">
    <property type="term" value="C:endoplasmic reticulum membrane"/>
    <property type="evidence" value="ECO:0007669"/>
    <property type="project" value="UniProtKB-SubCell"/>
</dbReference>
<dbReference type="PANTHER" id="PTHR15601:SF0">
    <property type="entry name" value="GEO09675P1"/>
    <property type="match status" value="1"/>
</dbReference>
<reference evidence="8 9" key="1">
    <citation type="journal article" date="2015" name="Genome Biol. Evol.">
        <title>Phylogenomic analyses indicate that early fungi evolved digesting cell walls of algal ancestors of land plants.</title>
        <authorList>
            <person name="Chang Y."/>
            <person name="Wang S."/>
            <person name="Sekimoto S."/>
            <person name="Aerts A.L."/>
            <person name="Choi C."/>
            <person name="Clum A."/>
            <person name="LaButti K.M."/>
            <person name="Lindquist E.A."/>
            <person name="Yee Ngan C."/>
            <person name="Ohm R.A."/>
            <person name="Salamov A.A."/>
            <person name="Grigoriev I.V."/>
            <person name="Spatafora J.W."/>
            <person name="Berbee M.L."/>
        </authorList>
    </citation>
    <scope>NUCLEOTIDE SEQUENCE [LARGE SCALE GENOMIC DNA]</scope>
    <source>
        <strain evidence="8 9">JEL478</strain>
    </source>
</reference>
<sequence length="65" mass="7102">MAGTPTIRARNTQHQSLAKKGKAPSATLKKNESKIPVGPWTLALFLFIVVGGVLFEMVSRLYKGF</sequence>
<evidence type="ECO:0000256" key="5">
    <source>
        <dbReference type="ARBA" id="ARBA00023136"/>
    </source>
</evidence>
<keyword evidence="9" id="KW-1185">Reference proteome</keyword>
<evidence type="ECO:0000256" key="6">
    <source>
        <dbReference type="RuleBase" id="RU364120"/>
    </source>
</evidence>
<evidence type="ECO:0000256" key="3">
    <source>
        <dbReference type="ARBA" id="ARBA00022824"/>
    </source>
</evidence>
<dbReference type="PANTHER" id="PTHR15601">
    <property type="entry name" value="STRESS ASSOCIATED ENDOPLASMIC RETICULUM PROTEIN SERP1/RAMP4"/>
    <property type="match status" value="1"/>
</dbReference>
<keyword evidence="5 6" id="KW-0472">Membrane</keyword>
<evidence type="ECO:0000313" key="8">
    <source>
        <dbReference type="EMBL" id="KXS21330.1"/>
    </source>
</evidence>
<protein>
    <recommendedName>
        <fullName evidence="6">Stress-associated endoplasmic reticulum protein</fullName>
    </recommendedName>
</protein>
<dbReference type="GO" id="GO:0030968">
    <property type="term" value="P:endoplasmic reticulum unfolded protein response"/>
    <property type="evidence" value="ECO:0007669"/>
    <property type="project" value="TreeGrafter"/>
</dbReference>
<comment type="similarity">
    <text evidence="1 6">Belongs to the RAMP4 family.</text>
</comment>
<name>A0A139AX84_GONPJ</name>
<evidence type="ECO:0000256" key="1">
    <source>
        <dbReference type="ARBA" id="ARBA00005500"/>
    </source>
</evidence>
<feature type="region of interest" description="Disordered" evidence="7">
    <location>
        <begin position="1"/>
        <end position="30"/>
    </location>
</feature>
<gene>
    <name evidence="8" type="ORF">M427DRAFT_66061</name>
</gene>
<evidence type="ECO:0000256" key="4">
    <source>
        <dbReference type="ARBA" id="ARBA00022989"/>
    </source>
</evidence>
<keyword evidence="2 6" id="KW-0812">Transmembrane</keyword>
<dbReference type="AlphaFoldDB" id="A0A139AX84"/>
<comment type="function">
    <text evidence="6">Interacts with target proteins during translocation into the lumen of the endoplasmic reticulum. Protects unfolded target proteins against degradation and facilitate correct glycosylation.</text>
</comment>
<proteinExistence type="inferred from homology"/>
<evidence type="ECO:0000313" key="9">
    <source>
        <dbReference type="Proteomes" id="UP000070544"/>
    </source>
</evidence>
<feature type="transmembrane region" description="Helical" evidence="6">
    <location>
        <begin position="37"/>
        <end position="55"/>
    </location>
</feature>
<dbReference type="EMBL" id="KQ965733">
    <property type="protein sequence ID" value="KXS21330.1"/>
    <property type="molecule type" value="Genomic_DNA"/>
</dbReference>
<accession>A0A139AX84</accession>
<dbReference type="InterPro" id="IPR010580">
    <property type="entry name" value="ER_stress-assoc"/>
</dbReference>
<dbReference type="OrthoDB" id="16679at2759"/>
<keyword evidence="3 6" id="KW-0256">Endoplasmic reticulum</keyword>
<evidence type="ECO:0000256" key="7">
    <source>
        <dbReference type="SAM" id="MobiDB-lite"/>
    </source>
</evidence>